<feature type="non-terminal residue" evidence="2">
    <location>
        <position position="50"/>
    </location>
</feature>
<dbReference type="Pfam" id="PF02464">
    <property type="entry name" value="CinA"/>
    <property type="match status" value="1"/>
</dbReference>
<protein>
    <recommendedName>
        <fullName evidence="1">CinA C-terminal domain-containing protein</fullName>
    </recommendedName>
</protein>
<evidence type="ECO:0000313" key="2">
    <source>
        <dbReference type="EMBL" id="SVD70574.1"/>
    </source>
</evidence>
<evidence type="ECO:0000259" key="1">
    <source>
        <dbReference type="Pfam" id="PF02464"/>
    </source>
</evidence>
<proteinExistence type="predicted"/>
<dbReference type="Gene3D" id="3.90.950.20">
    <property type="entry name" value="CinA-like"/>
    <property type="match status" value="1"/>
</dbReference>
<sequence>MKLLAKKIVKILTKKKLTIAFAESCTGGMVSSAITTINGSSKVFTFGLIV</sequence>
<dbReference type="InterPro" id="IPR008136">
    <property type="entry name" value="CinA_C"/>
</dbReference>
<dbReference type="InterPro" id="IPR036653">
    <property type="entry name" value="CinA-like_C"/>
</dbReference>
<accession>A0A382XIB9</accession>
<reference evidence="2" key="1">
    <citation type="submission" date="2018-05" db="EMBL/GenBank/DDBJ databases">
        <authorList>
            <person name="Lanie J.A."/>
            <person name="Ng W.-L."/>
            <person name="Kazmierczak K.M."/>
            <person name="Andrzejewski T.M."/>
            <person name="Davidsen T.M."/>
            <person name="Wayne K.J."/>
            <person name="Tettelin H."/>
            <person name="Glass J.I."/>
            <person name="Rusch D."/>
            <person name="Podicherti R."/>
            <person name="Tsui H.-C.T."/>
            <person name="Winkler M.E."/>
        </authorList>
    </citation>
    <scope>NUCLEOTIDE SEQUENCE</scope>
</reference>
<organism evidence="2">
    <name type="scientific">marine metagenome</name>
    <dbReference type="NCBI Taxonomy" id="408172"/>
    <lineage>
        <taxon>unclassified sequences</taxon>
        <taxon>metagenomes</taxon>
        <taxon>ecological metagenomes</taxon>
    </lineage>
</organism>
<feature type="domain" description="CinA C-terminal" evidence="1">
    <location>
        <begin position="4"/>
        <end position="50"/>
    </location>
</feature>
<dbReference type="EMBL" id="UINC01167853">
    <property type="protein sequence ID" value="SVD70574.1"/>
    <property type="molecule type" value="Genomic_DNA"/>
</dbReference>
<gene>
    <name evidence="2" type="ORF">METZ01_LOCUS423428</name>
</gene>
<name>A0A382XIB9_9ZZZZ</name>
<dbReference type="AlphaFoldDB" id="A0A382XIB9"/>
<dbReference type="SUPFAM" id="SSF142433">
    <property type="entry name" value="CinA-like"/>
    <property type="match status" value="1"/>
</dbReference>